<comment type="catalytic activity">
    <reaction evidence="7">
        <text>N-terminal N(alpha)-acetyl-L-cysteinyl-L-aspartyl-[protein] + H2O = N-terminal L-aspartyl-[protein] + N-acetyl-L-cysteine</text>
        <dbReference type="Rhea" id="RHEA:74579"/>
        <dbReference type="Rhea" id="RHEA-COMP:12669"/>
        <dbReference type="Rhea" id="RHEA-COMP:18395"/>
        <dbReference type="ChEBI" id="CHEBI:15377"/>
        <dbReference type="ChEBI" id="CHEBI:64720"/>
        <dbReference type="ChEBI" id="CHEBI:78236"/>
        <dbReference type="ChEBI" id="CHEBI:193599"/>
    </reaction>
    <physiologicalReaction direction="left-to-right" evidence="7">
        <dbReference type="Rhea" id="RHEA:74580"/>
    </physiologicalReaction>
</comment>
<evidence type="ECO:0000313" key="8">
    <source>
        <dbReference type="EMBL" id="CAD7090623.1"/>
    </source>
</evidence>
<evidence type="ECO:0000256" key="4">
    <source>
        <dbReference type="ARBA" id="ARBA00034725"/>
    </source>
</evidence>
<name>A0A7R8V0V6_HERIL</name>
<evidence type="ECO:0000256" key="2">
    <source>
        <dbReference type="ARBA" id="ARBA00022670"/>
    </source>
</evidence>
<comment type="similarity">
    <text evidence="4">Belongs to the ACTMAP family.</text>
</comment>
<dbReference type="Pfam" id="PF21646">
    <property type="entry name" value="ACTMAP-like_C"/>
    <property type="match status" value="1"/>
</dbReference>
<dbReference type="GO" id="GO:0006508">
    <property type="term" value="P:proteolysis"/>
    <property type="evidence" value="ECO:0007669"/>
    <property type="project" value="UniProtKB-KW"/>
</dbReference>
<organism evidence="8 9">
    <name type="scientific">Hermetia illucens</name>
    <name type="common">Black soldier fly</name>
    <dbReference type="NCBI Taxonomy" id="343691"/>
    <lineage>
        <taxon>Eukaryota</taxon>
        <taxon>Metazoa</taxon>
        <taxon>Ecdysozoa</taxon>
        <taxon>Arthropoda</taxon>
        <taxon>Hexapoda</taxon>
        <taxon>Insecta</taxon>
        <taxon>Pterygota</taxon>
        <taxon>Neoptera</taxon>
        <taxon>Endopterygota</taxon>
        <taxon>Diptera</taxon>
        <taxon>Brachycera</taxon>
        <taxon>Stratiomyomorpha</taxon>
        <taxon>Stratiomyidae</taxon>
        <taxon>Hermetiinae</taxon>
        <taxon>Hermetia</taxon>
    </lineage>
</organism>
<dbReference type="GO" id="GO:0004177">
    <property type="term" value="F:aminopeptidase activity"/>
    <property type="evidence" value="ECO:0007669"/>
    <property type="project" value="UniProtKB-KW"/>
</dbReference>
<gene>
    <name evidence="8" type="ORF">HERILL_LOCUS13091</name>
</gene>
<reference evidence="8 9" key="1">
    <citation type="submission" date="2020-11" db="EMBL/GenBank/DDBJ databases">
        <authorList>
            <person name="Wallbank WR R."/>
            <person name="Pardo Diaz C."/>
            <person name="Kozak K."/>
            <person name="Martin S."/>
            <person name="Jiggins C."/>
            <person name="Moest M."/>
            <person name="Warren A I."/>
            <person name="Generalovic N T."/>
            <person name="Byers J.R.P. K."/>
            <person name="Montejo-Kovacevich G."/>
            <person name="Yen C E."/>
        </authorList>
    </citation>
    <scope>NUCLEOTIDE SEQUENCE [LARGE SCALE GENOMIC DNA]</scope>
</reference>
<evidence type="ECO:0000256" key="1">
    <source>
        <dbReference type="ARBA" id="ARBA00022438"/>
    </source>
</evidence>
<evidence type="ECO:0000256" key="5">
    <source>
        <dbReference type="ARBA" id="ARBA00034848"/>
    </source>
</evidence>
<evidence type="ECO:0000313" key="9">
    <source>
        <dbReference type="Proteomes" id="UP000594454"/>
    </source>
</evidence>
<keyword evidence="1" id="KW-0031">Aminopeptidase</keyword>
<keyword evidence="2" id="KW-0645">Protease</keyword>
<dbReference type="PANTHER" id="PTHR28631">
    <property type="entry name" value="UPF0692 PROTEIN C19ORF54"/>
    <property type="match status" value="1"/>
</dbReference>
<dbReference type="InParanoid" id="A0A7R8V0V6"/>
<evidence type="ECO:0000256" key="3">
    <source>
        <dbReference type="ARBA" id="ARBA00022801"/>
    </source>
</evidence>
<protein>
    <recommendedName>
        <fullName evidence="5">Actin maturation protease</fullName>
    </recommendedName>
    <alternativeName>
        <fullName evidence="6">Actin aminopeptidase ACTMAP</fullName>
    </alternativeName>
</protein>
<accession>A0A7R8V0V6</accession>
<proteinExistence type="inferred from homology"/>
<dbReference type="Proteomes" id="UP000594454">
    <property type="component" value="Chromosome 5"/>
</dbReference>
<evidence type="ECO:0000256" key="7">
    <source>
        <dbReference type="ARBA" id="ARBA00049041"/>
    </source>
</evidence>
<dbReference type="InterPro" id="IPR040043">
    <property type="entry name" value="ACTMAP"/>
</dbReference>
<keyword evidence="3" id="KW-0378">Hydrolase</keyword>
<dbReference type="PANTHER" id="PTHR28631:SF1">
    <property type="entry name" value="ACTIN MATURATION PROTEASE"/>
    <property type="match status" value="1"/>
</dbReference>
<evidence type="ECO:0000256" key="6">
    <source>
        <dbReference type="ARBA" id="ARBA00034908"/>
    </source>
</evidence>
<dbReference type="EMBL" id="LR899013">
    <property type="protein sequence ID" value="CAD7090623.1"/>
    <property type="molecule type" value="Genomic_DNA"/>
</dbReference>
<dbReference type="AlphaFoldDB" id="A0A7R8V0V6"/>
<keyword evidence="9" id="KW-1185">Reference proteome</keyword>
<sequence length="177" mass="19370">MSLPTPVSNSAPPPPEPNFHVVTSAPLTPAQQIALSECTWAAGHPDIQMACYLGRICTNAPPKCCRYKAVPSIIQAGPTCGLTALSMLLNGQPSPEEILNLAKERHFTHIGEMFSAHNFFELVREVLGRHSAITVQCHLYQGRLNCAKVKERLTCGACIFVPYPFQNNPNPQKAMTF</sequence>
<dbReference type="FunCoup" id="A0A7R8V0V6">
    <property type="interactions" value="22"/>
</dbReference>
<dbReference type="OrthoDB" id="198816at2759"/>